<dbReference type="SUPFAM" id="SSF109604">
    <property type="entry name" value="HD-domain/PDEase-like"/>
    <property type="match status" value="1"/>
</dbReference>
<sequence>MREHLEAVGQWAARLAPREDLRAPALATGRWHDLGKYTRDFQIRIRKENGFEAHLEKEGALERDHSTAGALWALSRDRRLLPLALAITGHHAGLPDLPKFKERVGRDEKQALLADARARCDSPSLLDESLGFSPETLVKRIGGIEALLRVRAGAEGPRRAADGASRAMLPAGGQTD</sequence>
<dbReference type="GO" id="GO:0004519">
    <property type="term" value="F:endonuclease activity"/>
    <property type="evidence" value="ECO:0007669"/>
    <property type="project" value="UniProtKB-KW"/>
</dbReference>
<dbReference type="GO" id="GO:0051607">
    <property type="term" value="P:defense response to virus"/>
    <property type="evidence" value="ECO:0007669"/>
    <property type="project" value="UniProtKB-KW"/>
</dbReference>
<dbReference type="EMBL" id="CP017174">
    <property type="protein sequence ID" value="QDE67342.1"/>
    <property type="molecule type" value="Genomic_DNA"/>
</dbReference>
<evidence type="ECO:0000256" key="1">
    <source>
        <dbReference type="ARBA" id="ARBA00022723"/>
    </source>
</evidence>
<keyword evidence="1" id="KW-0479">Metal-binding</keyword>
<evidence type="ECO:0000313" key="5">
    <source>
        <dbReference type="EMBL" id="QDE67342.1"/>
    </source>
</evidence>
<keyword evidence="5" id="KW-0255">Endonuclease</keyword>
<keyword evidence="2" id="KW-0378">Hydrolase</keyword>
<dbReference type="NCBIfam" id="TIGR01596">
    <property type="entry name" value="cas3_HD"/>
    <property type="match status" value="1"/>
</dbReference>
<dbReference type="Gene3D" id="1.10.3210.30">
    <property type="match status" value="1"/>
</dbReference>
<dbReference type="InterPro" id="IPR038257">
    <property type="entry name" value="CRISPR-assoc_Cas3_HD_sf"/>
</dbReference>
<protein>
    <submittedName>
        <fullName evidence="5">CRISPR-associated endonuclease Cas3</fullName>
    </submittedName>
</protein>
<feature type="domain" description="HD Cas3-type" evidence="4">
    <location>
        <begin position="1"/>
        <end position="167"/>
    </location>
</feature>
<dbReference type="AlphaFoldDB" id="A0AAE6KRJ4"/>
<evidence type="ECO:0000259" key="4">
    <source>
        <dbReference type="PROSITE" id="PS51643"/>
    </source>
</evidence>
<dbReference type="PROSITE" id="PS51643">
    <property type="entry name" value="HD_CAS3"/>
    <property type="match status" value="1"/>
</dbReference>
<dbReference type="Pfam" id="PF18019">
    <property type="entry name" value="Cas3_HD"/>
    <property type="match status" value="1"/>
</dbReference>
<accession>A0AAE6KRJ4</accession>
<dbReference type="Proteomes" id="UP000320179">
    <property type="component" value="Chromosome"/>
</dbReference>
<evidence type="ECO:0000256" key="2">
    <source>
        <dbReference type="ARBA" id="ARBA00022801"/>
    </source>
</evidence>
<organism evidence="5 6">
    <name type="scientific">Myxococcus xanthus</name>
    <dbReference type="NCBI Taxonomy" id="34"/>
    <lineage>
        <taxon>Bacteria</taxon>
        <taxon>Pseudomonadati</taxon>
        <taxon>Myxococcota</taxon>
        <taxon>Myxococcia</taxon>
        <taxon>Myxococcales</taxon>
        <taxon>Cystobacterineae</taxon>
        <taxon>Myxococcaceae</taxon>
        <taxon>Myxococcus</taxon>
    </lineage>
</organism>
<dbReference type="GO" id="GO:0016787">
    <property type="term" value="F:hydrolase activity"/>
    <property type="evidence" value="ECO:0007669"/>
    <property type="project" value="UniProtKB-KW"/>
</dbReference>
<name>A0AAE6KRJ4_MYXXA</name>
<reference evidence="5 6" key="1">
    <citation type="journal article" date="2019" name="Science">
        <title>Social genes are selection hotspots in kin groups of a soil microbe.</title>
        <authorList>
            <person name="Wielgoss S."/>
            <person name="Wolfensberger R."/>
            <person name="Sun L."/>
            <person name="Fiegna F."/>
            <person name="Velicer G.J."/>
        </authorList>
    </citation>
    <scope>NUCLEOTIDE SEQUENCE [LARGE SCALE GENOMIC DNA]</scope>
    <source>
        <strain evidence="5 6">MC3.5.9c15</strain>
    </source>
</reference>
<evidence type="ECO:0000313" key="6">
    <source>
        <dbReference type="Proteomes" id="UP000320179"/>
    </source>
</evidence>
<keyword evidence="3" id="KW-0051">Antiviral defense</keyword>
<dbReference type="CDD" id="cd09641">
    <property type="entry name" value="Cas3''_I"/>
    <property type="match status" value="1"/>
</dbReference>
<evidence type="ECO:0000256" key="3">
    <source>
        <dbReference type="ARBA" id="ARBA00023118"/>
    </source>
</evidence>
<gene>
    <name evidence="5" type="ORF">BHS09_10280</name>
</gene>
<keyword evidence="5" id="KW-0540">Nuclease</keyword>
<proteinExistence type="predicted"/>
<dbReference type="InterPro" id="IPR006483">
    <property type="entry name" value="CRISPR-assoc_Cas3_HD"/>
</dbReference>
<dbReference type="GO" id="GO:0046872">
    <property type="term" value="F:metal ion binding"/>
    <property type="evidence" value="ECO:0007669"/>
    <property type="project" value="UniProtKB-KW"/>
</dbReference>